<gene>
    <name evidence="1" type="ORF">IT775_12510</name>
</gene>
<proteinExistence type="predicted"/>
<keyword evidence="2" id="KW-1185">Reference proteome</keyword>
<evidence type="ECO:0000313" key="2">
    <source>
        <dbReference type="Proteomes" id="UP001195941"/>
    </source>
</evidence>
<dbReference type="Proteomes" id="UP001195941">
    <property type="component" value="Unassembled WGS sequence"/>
</dbReference>
<dbReference type="RefSeq" id="WP_212701459.1">
    <property type="nucleotide sequence ID" value="NZ_JADMKU010000010.1"/>
</dbReference>
<organism evidence="1 2">
    <name type="scientific">Thalassovita aquimarina</name>
    <dbReference type="NCBI Taxonomy" id="2785917"/>
    <lineage>
        <taxon>Bacteria</taxon>
        <taxon>Pseudomonadati</taxon>
        <taxon>Pseudomonadota</taxon>
        <taxon>Alphaproteobacteria</taxon>
        <taxon>Rhodobacterales</taxon>
        <taxon>Roseobacteraceae</taxon>
        <taxon>Thalassovita</taxon>
    </lineage>
</organism>
<accession>A0ABS5HSR8</accession>
<evidence type="ECO:0000313" key="1">
    <source>
        <dbReference type="EMBL" id="MBR9651944.1"/>
    </source>
</evidence>
<sequence length="73" mass="8357">MDDIRYQRHRYDDLEDESDDLQLHLFSSCAGRDYPAPSAHINNAKKLSLFQAKSANIFAFICGWQFTEVGDSS</sequence>
<reference evidence="1 2" key="1">
    <citation type="journal article" date="2021" name="Arch. Microbiol.">
        <title>Thalassobius aquimarinus sp. nov., isolated from the Sea of Japan seashore.</title>
        <authorList>
            <person name="Kurilenko V.V."/>
            <person name="Romanenko L.A."/>
            <person name="Chernysheva N.Y."/>
            <person name="Velansky P.V."/>
            <person name="Tekutyeva L.A."/>
            <person name="Isaeva M.P."/>
            <person name="Mikhailov V.V."/>
        </authorList>
    </citation>
    <scope>NUCLEOTIDE SEQUENCE [LARGE SCALE GENOMIC DNA]</scope>
    <source>
        <strain evidence="1 2">KMM 8518</strain>
    </source>
</reference>
<dbReference type="EMBL" id="JADMKU010000010">
    <property type="protein sequence ID" value="MBR9651944.1"/>
    <property type="molecule type" value="Genomic_DNA"/>
</dbReference>
<protein>
    <submittedName>
        <fullName evidence="1">Uncharacterized protein</fullName>
    </submittedName>
</protein>
<name>A0ABS5HSR8_9RHOB</name>
<comment type="caution">
    <text evidence="1">The sequence shown here is derived from an EMBL/GenBank/DDBJ whole genome shotgun (WGS) entry which is preliminary data.</text>
</comment>